<gene>
    <name evidence="8" type="ORF">PHYPA_025664</name>
</gene>
<evidence type="ECO:0000256" key="5">
    <source>
        <dbReference type="ARBA" id="ARBA00022801"/>
    </source>
</evidence>
<evidence type="ECO:0000259" key="7">
    <source>
        <dbReference type="Pfam" id="PF17917"/>
    </source>
</evidence>
<reference evidence="9" key="3">
    <citation type="submission" date="2020-12" db="UniProtKB">
        <authorList>
            <consortium name="EnsemblPlants"/>
        </authorList>
    </citation>
    <scope>IDENTIFICATION</scope>
</reference>
<evidence type="ECO:0000313" key="8">
    <source>
        <dbReference type="EMBL" id="PNR31543.1"/>
    </source>
</evidence>
<keyword evidence="5" id="KW-0378">Hydrolase</keyword>
<reference evidence="8 10" key="2">
    <citation type="journal article" date="2018" name="Plant J.">
        <title>The Physcomitrella patens chromosome-scale assembly reveals moss genome structure and evolution.</title>
        <authorList>
            <person name="Lang D."/>
            <person name="Ullrich K.K."/>
            <person name="Murat F."/>
            <person name="Fuchs J."/>
            <person name="Jenkins J."/>
            <person name="Haas F.B."/>
            <person name="Piednoel M."/>
            <person name="Gundlach H."/>
            <person name="Van Bel M."/>
            <person name="Meyberg R."/>
            <person name="Vives C."/>
            <person name="Morata J."/>
            <person name="Symeonidi A."/>
            <person name="Hiss M."/>
            <person name="Muchero W."/>
            <person name="Kamisugi Y."/>
            <person name="Saleh O."/>
            <person name="Blanc G."/>
            <person name="Decker E.L."/>
            <person name="van Gessel N."/>
            <person name="Grimwood J."/>
            <person name="Hayes R.D."/>
            <person name="Graham S.W."/>
            <person name="Gunter L.E."/>
            <person name="McDaniel S.F."/>
            <person name="Hoernstein S.N.W."/>
            <person name="Larsson A."/>
            <person name="Li F.W."/>
            <person name="Perroud P.F."/>
            <person name="Phillips J."/>
            <person name="Ranjan P."/>
            <person name="Rokshar D.S."/>
            <person name="Rothfels C.J."/>
            <person name="Schneider L."/>
            <person name="Shu S."/>
            <person name="Stevenson D.W."/>
            <person name="Thummler F."/>
            <person name="Tillich M."/>
            <person name="Villarreal Aguilar J.C."/>
            <person name="Widiez T."/>
            <person name="Wong G.K."/>
            <person name="Wymore A."/>
            <person name="Zhang Y."/>
            <person name="Zimmer A.D."/>
            <person name="Quatrano R.S."/>
            <person name="Mayer K.F.X."/>
            <person name="Goodstein D."/>
            <person name="Casacuberta J.M."/>
            <person name="Vandepoele K."/>
            <person name="Reski R."/>
            <person name="Cuming A.C."/>
            <person name="Tuskan G.A."/>
            <person name="Maumus F."/>
            <person name="Salse J."/>
            <person name="Schmutz J."/>
            <person name="Rensing S.A."/>
        </authorList>
    </citation>
    <scope>NUCLEOTIDE SEQUENCE [LARGE SCALE GENOMIC DNA]</scope>
    <source>
        <strain evidence="9 10">cv. Gransden 2004</strain>
    </source>
</reference>
<evidence type="ECO:0000313" key="9">
    <source>
        <dbReference type="EnsemblPlants" id="Pp3c21_3199V3.1"/>
    </source>
</evidence>
<evidence type="ECO:0000256" key="1">
    <source>
        <dbReference type="ARBA" id="ARBA00022679"/>
    </source>
</evidence>
<evidence type="ECO:0000256" key="6">
    <source>
        <dbReference type="ARBA" id="ARBA00022918"/>
    </source>
</evidence>
<dbReference type="EnsemblPlants" id="Pp3c21_3199V3.1">
    <property type="protein sequence ID" value="Pp3c21_3199V3.1"/>
    <property type="gene ID" value="Pp3c21_3199"/>
</dbReference>
<keyword evidence="3" id="KW-0540">Nuclease</keyword>
<feature type="domain" description="Reverse transcriptase RNase H-like" evidence="7">
    <location>
        <begin position="9"/>
        <end position="53"/>
    </location>
</feature>
<proteinExistence type="predicted"/>
<keyword evidence="10" id="KW-1185">Reference proteome</keyword>
<dbReference type="GO" id="GO:0004519">
    <property type="term" value="F:endonuclease activity"/>
    <property type="evidence" value="ECO:0007669"/>
    <property type="project" value="UniProtKB-KW"/>
</dbReference>
<evidence type="ECO:0000313" key="10">
    <source>
        <dbReference type="Proteomes" id="UP000006727"/>
    </source>
</evidence>
<reference evidence="8 10" key="1">
    <citation type="journal article" date="2008" name="Science">
        <title>The Physcomitrella genome reveals evolutionary insights into the conquest of land by plants.</title>
        <authorList>
            <person name="Rensing S."/>
            <person name="Lang D."/>
            <person name="Zimmer A."/>
            <person name="Terry A."/>
            <person name="Salamov A."/>
            <person name="Shapiro H."/>
            <person name="Nishiyama T."/>
            <person name="Perroud P.-F."/>
            <person name="Lindquist E."/>
            <person name="Kamisugi Y."/>
            <person name="Tanahashi T."/>
            <person name="Sakakibara K."/>
            <person name="Fujita T."/>
            <person name="Oishi K."/>
            <person name="Shin-I T."/>
            <person name="Kuroki Y."/>
            <person name="Toyoda A."/>
            <person name="Suzuki Y."/>
            <person name="Hashimoto A."/>
            <person name="Yamaguchi K."/>
            <person name="Sugano A."/>
            <person name="Kohara Y."/>
            <person name="Fujiyama A."/>
            <person name="Anterola A."/>
            <person name="Aoki S."/>
            <person name="Ashton N."/>
            <person name="Barbazuk W.B."/>
            <person name="Barker E."/>
            <person name="Bennetzen J."/>
            <person name="Bezanilla M."/>
            <person name="Blankenship R."/>
            <person name="Cho S.H."/>
            <person name="Dutcher S."/>
            <person name="Estelle M."/>
            <person name="Fawcett J.A."/>
            <person name="Gundlach H."/>
            <person name="Hanada K."/>
            <person name="Heyl A."/>
            <person name="Hicks K.A."/>
            <person name="Hugh J."/>
            <person name="Lohr M."/>
            <person name="Mayer K."/>
            <person name="Melkozernov A."/>
            <person name="Murata T."/>
            <person name="Nelson D."/>
            <person name="Pils B."/>
            <person name="Prigge M."/>
            <person name="Reiss B."/>
            <person name="Renner T."/>
            <person name="Rombauts S."/>
            <person name="Rushton P."/>
            <person name="Sanderfoot A."/>
            <person name="Schween G."/>
            <person name="Shiu S.-H."/>
            <person name="Stueber K."/>
            <person name="Theodoulou F.L."/>
            <person name="Tu H."/>
            <person name="Van de Peer Y."/>
            <person name="Verrier P.J."/>
            <person name="Waters E."/>
            <person name="Wood A."/>
            <person name="Yang L."/>
            <person name="Cove D."/>
            <person name="Cuming A."/>
            <person name="Hasebe M."/>
            <person name="Lucas S."/>
            <person name="Mishler D.B."/>
            <person name="Reski R."/>
            <person name="Grigoriev I."/>
            <person name="Quatrano R.S."/>
            <person name="Boore J.L."/>
        </authorList>
    </citation>
    <scope>NUCLEOTIDE SEQUENCE [LARGE SCALE GENOMIC DNA]</scope>
    <source>
        <strain evidence="9 10">cv. Gransden 2004</strain>
    </source>
</reference>
<protein>
    <recommendedName>
        <fullName evidence="7">Reverse transcriptase RNase H-like domain-containing protein</fullName>
    </recommendedName>
</protein>
<dbReference type="Gramene" id="Pp3c21_3199V3.1">
    <property type="protein sequence ID" value="Pp3c21_3199V3.1"/>
    <property type="gene ID" value="Pp3c21_3199"/>
</dbReference>
<evidence type="ECO:0000256" key="3">
    <source>
        <dbReference type="ARBA" id="ARBA00022722"/>
    </source>
</evidence>
<sequence length="53" mass="6067">MSAYNKKNAIGFEVVLIQKDDIRFKYVIVFASRNNNNAESNYSFYEGKSLGVI</sequence>
<keyword evidence="1" id="KW-0808">Transferase</keyword>
<organism evidence="8">
    <name type="scientific">Physcomitrium patens</name>
    <name type="common">Spreading-leaved earth moss</name>
    <name type="synonym">Physcomitrella patens</name>
    <dbReference type="NCBI Taxonomy" id="3218"/>
    <lineage>
        <taxon>Eukaryota</taxon>
        <taxon>Viridiplantae</taxon>
        <taxon>Streptophyta</taxon>
        <taxon>Embryophyta</taxon>
        <taxon>Bryophyta</taxon>
        <taxon>Bryophytina</taxon>
        <taxon>Bryopsida</taxon>
        <taxon>Funariidae</taxon>
        <taxon>Funariales</taxon>
        <taxon>Funariaceae</taxon>
        <taxon>Physcomitrium</taxon>
    </lineage>
</organism>
<keyword evidence="4" id="KW-0255">Endonuclease</keyword>
<evidence type="ECO:0000256" key="2">
    <source>
        <dbReference type="ARBA" id="ARBA00022695"/>
    </source>
</evidence>
<evidence type="ECO:0000256" key="4">
    <source>
        <dbReference type="ARBA" id="ARBA00022759"/>
    </source>
</evidence>
<dbReference type="EMBL" id="ABEU02000021">
    <property type="protein sequence ID" value="PNR31543.1"/>
    <property type="molecule type" value="Genomic_DNA"/>
</dbReference>
<dbReference type="AlphaFoldDB" id="A0A2K1IQJ0"/>
<dbReference type="InParanoid" id="A0A2K1IQJ0"/>
<accession>A0A2K1IQJ0</accession>
<dbReference type="Pfam" id="PF17917">
    <property type="entry name" value="RT_RNaseH"/>
    <property type="match status" value="1"/>
</dbReference>
<keyword evidence="6" id="KW-0695">RNA-directed DNA polymerase</keyword>
<dbReference type="GO" id="GO:0016787">
    <property type="term" value="F:hydrolase activity"/>
    <property type="evidence" value="ECO:0007669"/>
    <property type="project" value="UniProtKB-KW"/>
</dbReference>
<keyword evidence="2" id="KW-0548">Nucleotidyltransferase</keyword>
<dbReference type="Proteomes" id="UP000006727">
    <property type="component" value="Chromosome 21"/>
</dbReference>
<name>A0A2K1IQJ0_PHYPA</name>
<dbReference type="GO" id="GO:0003964">
    <property type="term" value="F:RNA-directed DNA polymerase activity"/>
    <property type="evidence" value="ECO:0007669"/>
    <property type="project" value="UniProtKB-KW"/>
</dbReference>
<dbReference type="InterPro" id="IPR041373">
    <property type="entry name" value="RT_RNaseH"/>
</dbReference>